<dbReference type="EMBL" id="LXQA010163608">
    <property type="protein sequence ID" value="MCI28110.1"/>
    <property type="molecule type" value="Genomic_DNA"/>
</dbReference>
<reference evidence="2 3" key="1">
    <citation type="journal article" date="2018" name="Front. Plant Sci.">
        <title>Red Clover (Trifolium pratense) and Zigzag Clover (T. medium) - A Picture of Genomic Similarities and Differences.</title>
        <authorList>
            <person name="Dluhosova J."/>
            <person name="Istvanek J."/>
            <person name="Nedelnik J."/>
            <person name="Repkova J."/>
        </authorList>
    </citation>
    <scope>NUCLEOTIDE SEQUENCE [LARGE SCALE GENOMIC DNA]</scope>
    <source>
        <strain evidence="3">cv. 10/8</strain>
        <tissue evidence="2">Leaf</tissue>
    </source>
</reference>
<feature type="non-terminal residue" evidence="2">
    <location>
        <position position="1"/>
    </location>
</feature>
<protein>
    <submittedName>
        <fullName evidence="2">Uncharacterized protein</fullName>
    </submittedName>
</protein>
<accession>A0A392QWY8</accession>
<evidence type="ECO:0000313" key="2">
    <source>
        <dbReference type="EMBL" id="MCI28110.1"/>
    </source>
</evidence>
<organism evidence="2 3">
    <name type="scientific">Trifolium medium</name>
    <dbReference type="NCBI Taxonomy" id="97028"/>
    <lineage>
        <taxon>Eukaryota</taxon>
        <taxon>Viridiplantae</taxon>
        <taxon>Streptophyta</taxon>
        <taxon>Embryophyta</taxon>
        <taxon>Tracheophyta</taxon>
        <taxon>Spermatophyta</taxon>
        <taxon>Magnoliopsida</taxon>
        <taxon>eudicotyledons</taxon>
        <taxon>Gunneridae</taxon>
        <taxon>Pentapetalae</taxon>
        <taxon>rosids</taxon>
        <taxon>fabids</taxon>
        <taxon>Fabales</taxon>
        <taxon>Fabaceae</taxon>
        <taxon>Papilionoideae</taxon>
        <taxon>50 kb inversion clade</taxon>
        <taxon>NPAAA clade</taxon>
        <taxon>Hologalegina</taxon>
        <taxon>IRL clade</taxon>
        <taxon>Trifolieae</taxon>
        <taxon>Trifolium</taxon>
    </lineage>
</organism>
<feature type="region of interest" description="Disordered" evidence="1">
    <location>
        <begin position="77"/>
        <end position="100"/>
    </location>
</feature>
<keyword evidence="3" id="KW-1185">Reference proteome</keyword>
<feature type="compositionally biased region" description="Gly residues" evidence="1">
    <location>
        <begin position="81"/>
        <end position="92"/>
    </location>
</feature>
<evidence type="ECO:0000313" key="3">
    <source>
        <dbReference type="Proteomes" id="UP000265520"/>
    </source>
</evidence>
<comment type="caution">
    <text evidence="2">The sequence shown here is derived from an EMBL/GenBank/DDBJ whole genome shotgun (WGS) entry which is preliminary data.</text>
</comment>
<sequence length="115" mass="12935">SDACPFEKNTNGKSSSCALHFPDQHYCDYDCRCQASVFLRRSSRVNVSLLFKSAISVLGWGDHGDDRKDRIWATMERTERGGGGMEMDGGSEGGKEELTHMKKKKGYSRSDFFIK</sequence>
<name>A0A392QWY8_9FABA</name>
<dbReference type="AlphaFoldDB" id="A0A392QWY8"/>
<proteinExistence type="predicted"/>
<evidence type="ECO:0000256" key="1">
    <source>
        <dbReference type="SAM" id="MobiDB-lite"/>
    </source>
</evidence>
<dbReference type="Proteomes" id="UP000265520">
    <property type="component" value="Unassembled WGS sequence"/>
</dbReference>